<evidence type="ECO:0000313" key="1">
    <source>
        <dbReference type="EMBL" id="EHO72778.1"/>
    </source>
</evidence>
<comment type="caution">
    <text evidence="1">The sequence shown here is derived from an EMBL/GenBank/DDBJ whole genome shotgun (WGS) entry which is preliminary data.</text>
</comment>
<protein>
    <submittedName>
        <fullName evidence="1">Uncharacterized protein</fullName>
    </submittedName>
</protein>
<keyword evidence="2" id="KW-1185">Reference proteome</keyword>
<dbReference type="HOGENOM" id="CLU_2918852_0_0_10"/>
<name>H1Q0V0_9BACT</name>
<gene>
    <name evidence="1" type="ORF">HMPREF9140_00538</name>
</gene>
<dbReference type="EMBL" id="AGWK01000018">
    <property type="protein sequence ID" value="EHO72778.1"/>
    <property type="molecule type" value="Genomic_DNA"/>
</dbReference>
<accession>H1Q0V0</accession>
<evidence type="ECO:0000313" key="2">
    <source>
        <dbReference type="Proteomes" id="UP000016023"/>
    </source>
</evidence>
<reference evidence="1 2" key="1">
    <citation type="submission" date="2011-12" db="EMBL/GenBank/DDBJ databases">
        <title>The Genome Sequence of Prevotella micans F0438.</title>
        <authorList>
            <consortium name="The Broad Institute Genome Sequencing Platform"/>
            <person name="Earl A."/>
            <person name="Ward D."/>
            <person name="Feldgarden M."/>
            <person name="Gevers D."/>
            <person name="Izard J."/>
            <person name="Baranova O.V."/>
            <person name="Blanton J.M."/>
            <person name="Wade W.G."/>
            <person name="Dewhirst F.E."/>
            <person name="Young S.K."/>
            <person name="Zeng Q."/>
            <person name="Gargeya S."/>
            <person name="Fitzgerald M."/>
            <person name="Haas B."/>
            <person name="Abouelleil A."/>
            <person name="Alvarado L."/>
            <person name="Arachchi H.M."/>
            <person name="Berlin A."/>
            <person name="Chapman S.B."/>
            <person name="Gearin G."/>
            <person name="Goldberg J."/>
            <person name="Griggs A."/>
            <person name="Gujja S."/>
            <person name="Hansen M."/>
            <person name="Heiman D."/>
            <person name="Howarth C."/>
            <person name="Larimer J."/>
            <person name="Lui A."/>
            <person name="MacDonald P.J.P."/>
            <person name="McCowen C."/>
            <person name="Montmayeur A."/>
            <person name="Murphy C."/>
            <person name="Neiman D."/>
            <person name="Pearson M."/>
            <person name="Priest M."/>
            <person name="Roberts A."/>
            <person name="Saif S."/>
            <person name="Shea T."/>
            <person name="Sisk P."/>
            <person name="Stolte C."/>
            <person name="Sykes S."/>
            <person name="Wortman J."/>
            <person name="Nusbaum C."/>
            <person name="Birren B."/>
        </authorList>
    </citation>
    <scope>NUCLEOTIDE SEQUENCE [LARGE SCALE GENOMIC DNA]</scope>
    <source>
        <strain evidence="1 2">F0438</strain>
    </source>
</reference>
<sequence>MDANSGVSPHVGTDPVSVRLHANSVYRPHNNISSYRPGADRHGVCPYMRATARVGVSIKPN</sequence>
<dbReference type="STRING" id="883158.HMPREF9140_00538"/>
<dbReference type="AlphaFoldDB" id="H1Q0V0"/>
<dbReference type="Proteomes" id="UP000016023">
    <property type="component" value="Unassembled WGS sequence"/>
</dbReference>
<proteinExistence type="predicted"/>
<organism evidence="1 2">
    <name type="scientific">Prevotella micans F0438</name>
    <dbReference type="NCBI Taxonomy" id="883158"/>
    <lineage>
        <taxon>Bacteria</taxon>
        <taxon>Pseudomonadati</taxon>
        <taxon>Bacteroidota</taxon>
        <taxon>Bacteroidia</taxon>
        <taxon>Bacteroidales</taxon>
        <taxon>Prevotellaceae</taxon>
        <taxon>Prevotella</taxon>
    </lineage>
</organism>